<feature type="transmembrane region" description="Helical" evidence="6">
    <location>
        <begin position="245"/>
        <end position="267"/>
    </location>
</feature>
<accession>A0A0L6ZCF5</accession>
<dbReference type="GO" id="GO:0016020">
    <property type="term" value="C:membrane"/>
    <property type="evidence" value="ECO:0007669"/>
    <property type="project" value="UniProtKB-SubCell"/>
</dbReference>
<comment type="caution">
    <text evidence="7">The sequence shown here is derived from an EMBL/GenBank/DDBJ whole genome shotgun (WGS) entry which is preliminary data.</text>
</comment>
<dbReference type="PANTHER" id="PTHR21716:SF68">
    <property type="entry name" value="TRANSPORT PROTEIN YTVI-RELATED"/>
    <property type="match status" value="1"/>
</dbReference>
<dbReference type="Proteomes" id="UP000037043">
    <property type="component" value="Unassembled WGS sequence"/>
</dbReference>
<keyword evidence="8" id="KW-1185">Reference proteome</keyword>
<dbReference type="STRING" id="36844.SAMN04488501_103230"/>
<evidence type="ECO:0000256" key="6">
    <source>
        <dbReference type="SAM" id="Phobius"/>
    </source>
</evidence>
<keyword evidence="5 6" id="KW-0472">Membrane</keyword>
<keyword evidence="4 6" id="KW-1133">Transmembrane helix</keyword>
<dbReference type="PATRIC" id="fig|1121318.3.peg.778"/>
<dbReference type="AlphaFoldDB" id="A0A0L6ZCF5"/>
<feature type="transmembrane region" description="Helical" evidence="6">
    <location>
        <begin position="65"/>
        <end position="87"/>
    </location>
</feature>
<dbReference type="RefSeq" id="WP_052220364.1">
    <property type="nucleotide sequence ID" value="NZ_LHUR01000012.1"/>
</dbReference>
<feature type="transmembrane region" description="Helical" evidence="6">
    <location>
        <begin position="274"/>
        <end position="294"/>
    </location>
</feature>
<name>A0A0L6ZCF5_9CLOT</name>
<dbReference type="InterPro" id="IPR002549">
    <property type="entry name" value="AI-2E-like"/>
</dbReference>
<dbReference type="InterPro" id="IPR014227">
    <property type="entry name" value="YtvI-like"/>
</dbReference>
<evidence type="ECO:0000256" key="5">
    <source>
        <dbReference type="ARBA" id="ARBA00023136"/>
    </source>
</evidence>
<evidence type="ECO:0000256" key="3">
    <source>
        <dbReference type="ARBA" id="ARBA00022692"/>
    </source>
</evidence>
<dbReference type="GO" id="GO:0055085">
    <property type="term" value="P:transmembrane transport"/>
    <property type="evidence" value="ECO:0007669"/>
    <property type="project" value="TreeGrafter"/>
</dbReference>
<feature type="transmembrane region" description="Helical" evidence="6">
    <location>
        <begin position="12"/>
        <end position="29"/>
    </location>
</feature>
<dbReference type="NCBIfam" id="TIGR02872">
    <property type="entry name" value="spore_ytvI"/>
    <property type="match status" value="1"/>
</dbReference>
<evidence type="ECO:0000256" key="2">
    <source>
        <dbReference type="ARBA" id="ARBA00009773"/>
    </source>
</evidence>
<keyword evidence="3 6" id="KW-0812">Transmembrane</keyword>
<evidence type="ECO:0000313" key="7">
    <source>
        <dbReference type="EMBL" id="KOA20632.1"/>
    </source>
</evidence>
<proteinExistence type="inferred from homology"/>
<comment type="similarity">
    <text evidence="2">Belongs to the autoinducer-2 exporter (AI-2E) (TC 2.A.86) family.</text>
</comment>
<organism evidence="7 8">
    <name type="scientific">Clostridium homopropionicum DSM 5847</name>
    <dbReference type="NCBI Taxonomy" id="1121318"/>
    <lineage>
        <taxon>Bacteria</taxon>
        <taxon>Bacillati</taxon>
        <taxon>Bacillota</taxon>
        <taxon>Clostridia</taxon>
        <taxon>Eubacteriales</taxon>
        <taxon>Clostridiaceae</taxon>
        <taxon>Clostridium</taxon>
    </lineage>
</organism>
<feature type="transmembrane region" description="Helical" evidence="6">
    <location>
        <begin position="218"/>
        <end position="239"/>
    </location>
</feature>
<feature type="transmembrane region" description="Helical" evidence="6">
    <location>
        <begin position="314"/>
        <end position="344"/>
    </location>
</feature>
<feature type="transmembrane region" description="Helical" evidence="6">
    <location>
        <begin position="35"/>
        <end position="53"/>
    </location>
</feature>
<sequence length="350" mass="39635">MERVLKKIDKVAIFFAVYTLVFLIFFKTLTYTLPFTLAFVFSLILIKPTRFLIIKLKIKRSIASLISTVTFFIFISILLFWGIYHLIQEAVQLAKTIQTYLSTNSALIPNIYDRLYVFYSNLDPSIISTIESNLSSNINKLSNATLNFTTTLLGGIISIFSSIPYVVMVIFFTLISTYYFTKDMSTVKEKIIHMIPSEKNNEIISTVQESKKMLLNYAFSYLIVVFITFLITLTGFSIIRVKYALLLSFLSAIFDILPIVGMGLIYIPIALIFLFYQNYVSAVAIIALYLLANITRQIVEPKIVSTSLGVHPVAILAALFIGVMANGVLGMFFCIFLVIFYNVLHRTGVL</sequence>
<evidence type="ECO:0000313" key="8">
    <source>
        <dbReference type="Proteomes" id="UP000037043"/>
    </source>
</evidence>
<protein>
    <submittedName>
        <fullName evidence="7">Pheromone autoinducer 2 transporter</fullName>
    </submittedName>
</protein>
<dbReference type="EMBL" id="LHUR01000012">
    <property type="protein sequence ID" value="KOA20632.1"/>
    <property type="molecule type" value="Genomic_DNA"/>
</dbReference>
<comment type="subcellular location">
    <subcellularLocation>
        <location evidence="1">Membrane</location>
        <topology evidence="1">Multi-pass membrane protein</topology>
    </subcellularLocation>
</comment>
<feature type="transmembrane region" description="Helical" evidence="6">
    <location>
        <begin position="152"/>
        <end position="180"/>
    </location>
</feature>
<evidence type="ECO:0000256" key="4">
    <source>
        <dbReference type="ARBA" id="ARBA00022989"/>
    </source>
</evidence>
<dbReference type="PANTHER" id="PTHR21716">
    <property type="entry name" value="TRANSMEMBRANE PROTEIN"/>
    <property type="match status" value="1"/>
</dbReference>
<reference evidence="8" key="1">
    <citation type="submission" date="2015-08" db="EMBL/GenBank/DDBJ databases">
        <title>Genome sequence of the strict anaerobe Clostridium homopropionicum LuHBu1 (DSM 5847T).</title>
        <authorList>
            <person name="Poehlein A."/>
            <person name="Beck M."/>
            <person name="Schiel-Bengelsdorf B."/>
            <person name="Bengelsdorf F.R."/>
            <person name="Daniel R."/>
            <person name="Duerre P."/>
        </authorList>
    </citation>
    <scope>NUCLEOTIDE SEQUENCE [LARGE SCALE GENOMIC DNA]</scope>
    <source>
        <strain evidence="8">DSM 5847</strain>
    </source>
</reference>
<evidence type="ECO:0000256" key="1">
    <source>
        <dbReference type="ARBA" id="ARBA00004141"/>
    </source>
</evidence>
<dbReference type="Pfam" id="PF01594">
    <property type="entry name" value="AI-2E_transport"/>
    <property type="match status" value="1"/>
</dbReference>
<gene>
    <name evidence="7" type="ORF">CLHOM_07740</name>
</gene>